<dbReference type="PROSITE" id="PS50106">
    <property type="entry name" value="PDZ"/>
    <property type="match status" value="1"/>
</dbReference>
<dbReference type="Proteomes" id="UP000681075">
    <property type="component" value="Unassembled WGS sequence"/>
</dbReference>
<name>A0A8S8XAB8_9PROT</name>
<reference evidence="3" key="1">
    <citation type="submission" date="2021-02" db="EMBL/GenBank/DDBJ databases">
        <title>Genome sequence of Rhodospirillales sp. strain TMPK1 isolated from soil.</title>
        <authorList>
            <person name="Nakai R."/>
            <person name="Kusada H."/>
            <person name="Tamaki H."/>
        </authorList>
    </citation>
    <scope>NUCLEOTIDE SEQUENCE</scope>
    <source>
        <strain evidence="3">TMPK1</strain>
    </source>
</reference>
<dbReference type="Gene3D" id="2.30.42.10">
    <property type="match status" value="1"/>
</dbReference>
<dbReference type="InterPro" id="IPR036034">
    <property type="entry name" value="PDZ_sf"/>
</dbReference>
<keyword evidence="4" id="KW-1185">Reference proteome</keyword>
<sequence>MCVAPNTGRIGLAGLFVLLLGGIAPSSFAADAPLHLPFRYEEARVYVPVTVGHEKSPWIILDTGAAPTGIDPSWAARMQLQVESGGTVSGAGAGSSKVGRAANVDLRIGAPGQEIPMHLASAMIVPLNDQLARFTGHEVLGIVGSQFFHEHVVELDFERQIALLHDPASYKPPAGAIAVPFELEGGIPMAQASLTLPSGTVVQGKFVLDLGAKATLLLTEPFIDQHQLRAAFPTQYATGLGAGVGGPTQYAFVRAKQLSVGAASLSAPVVGLSLKQALRSSDYAGLIGGEFFASYRTVFDYARKAMYLLPRKDALVRGFDRSGIFLTADPANFHAIRIQEVAPGTPGDAAKLAAGDMLRKVDGRDVAELTLVEIRARLRGKDPVTLEIERDGARSTHALTLRDLI</sequence>
<evidence type="ECO:0000313" key="3">
    <source>
        <dbReference type="EMBL" id="GIL38297.1"/>
    </source>
</evidence>
<dbReference type="InterPro" id="IPR001478">
    <property type="entry name" value="PDZ"/>
</dbReference>
<dbReference type="SUPFAM" id="SSF50156">
    <property type="entry name" value="PDZ domain-like"/>
    <property type="match status" value="1"/>
</dbReference>
<feature type="domain" description="PDZ" evidence="2">
    <location>
        <begin position="323"/>
        <end position="379"/>
    </location>
</feature>
<feature type="chain" id="PRO_5035855963" description="PDZ domain-containing protein" evidence="1">
    <location>
        <begin position="30"/>
        <end position="405"/>
    </location>
</feature>
<dbReference type="Gene3D" id="2.40.70.10">
    <property type="entry name" value="Acid Proteases"/>
    <property type="match status" value="2"/>
</dbReference>
<feature type="signal peptide" evidence="1">
    <location>
        <begin position="1"/>
        <end position="29"/>
    </location>
</feature>
<dbReference type="SMART" id="SM00228">
    <property type="entry name" value="PDZ"/>
    <property type="match status" value="1"/>
</dbReference>
<dbReference type="Pfam" id="PF00595">
    <property type="entry name" value="PDZ"/>
    <property type="match status" value="1"/>
</dbReference>
<accession>A0A8S8XAB8</accession>
<organism evidence="3 4">
    <name type="scientific">Roseiterribacter gracilis</name>
    <dbReference type="NCBI Taxonomy" id="2812848"/>
    <lineage>
        <taxon>Bacteria</taxon>
        <taxon>Pseudomonadati</taxon>
        <taxon>Pseudomonadota</taxon>
        <taxon>Alphaproteobacteria</taxon>
        <taxon>Rhodospirillales</taxon>
        <taxon>Roseiterribacteraceae</taxon>
        <taxon>Roseiterribacter</taxon>
    </lineage>
</organism>
<comment type="caution">
    <text evidence="3">The sequence shown here is derived from an EMBL/GenBank/DDBJ whole genome shotgun (WGS) entry which is preliminary data.</text>
</comment>
<gene>
    <name evidence="3" type="ORF">TMPK1_05340</name>
</gene>
<evidence type="ECO:0000313" key="4">
    <source>
        <dbReference type="Proteomes" id="UP000681075"/>
    </source>
</evidence>
<evidence type="ECO:0000259" key="2">
    <source>
        <dbReference type="PROSITE" id="PS50106"/>
    </source>
</evidence>
<protein>
    <recommendedName>
        <fullName evidence="2">PDZ domain-containing protein</fullName>
    </recommendedName>
</protein>
<dbReference type="Pfam" id="PF13650">
    <property type="entry name" value="Asp_protease_2"/>
    <property type="match status" value="1"/>
</dbReference>
<keyword evidence="1" id="KW-0732">Signal</keyword>
<dbReference type="EMBL" id="BOPV01000001">
    <property type="protein sequence ID" value="GIL38297.1"/>
    <property type="molecule type" value="Genomic_DNA"/>
</dbReference>
<dbReference type="InterPro" id="IPR021109">
    <property type="entry name" value="Peptidase_aspartic_dom_sf"/>
</dbReference>
<evidence type="ECO:0000256" key="1">
    <source>
        <dbReference type="SAM" id="SignalP"/>
    </source>
</evidence>
<proteinExistence type="predicted"/>
<dbReference type="AlphaFoldDB" id="A0A8S8XAB8"/>